<name>A0A495XHX6_9PSEU</name>
<dbReference type="AlphaFoldDB" id="A0A495XHX6"/>
<accession>A0A495XHX6</accession>
<evidence type="ECO:0000313" key="1">
    <source>
        <dbReference type="EMBL" id="RKT72695.1"/>
    </source>
</evidence>
<proteinExistence type="predicted"/>
<keyword evidence="2" id="KW-1185">Reference proteome</keyword>
<evidence type="ECO:0008006" key="3">
    <source>
        <dbReference type="Google" id="ProtNLM"/>
    </source>
</evidence>
<organism evidence="1 2">
    <name type="scientific">Saccharothrix variisporea</name>
    <dbReference type="NCBI Taxonomy" id="543527"/>
    <lineage>
        <taxon>Bacteria</taxon>
        <taxon>Bacillati</taxon>
        <taxon>Actinomycetota</taxon>
        <taxon>Actinomycetes</taxon>
        <taxon>Pseudonocardiales</taxon>
        <taxon>Pseudonocardiaceae</taxon>
        <taxon>Saccharothrix</taxon>
    </lineage>
</organism>
<dbReference type="OrthoDB" id="8451629at2"/>
<dbReference type="SUPFAM" id="SSF51182">
    <property type="entry name" value="RmlC-like cupins"/>
    <property type="match status" value="1"/>
</dbReference>
<gene>
    <name evidence="1" type="ORF">DFJ66_6019</name>
</gene>
<dbReference type="Proteomes" id="UP000272729">
    <property type="component" value="Unassembled WGS sequence"/>
</dbReference>
<reference evidence="1 2" key="1">
    <citation type="submission" date="2018-10" db="EMBL/GenBank/DDBJ databases">
        <title>Sequencing the genomes of 1000 actinobacteria strains.</title>
        <authorList>
            <person name="Klenk H.-P."/>
        </authorList>
    </citation>
    <scope>NUCLEOTIDE SEQUENCE [LARGE SCALE GENOMIC DNA]</scope>
    <source>
        <strain evidence="1 2">DSM 43911</strain>
    </source>
</reference>
<comment type="caution">
    <text evidence="1">The sequence shown here is derived from an EMBL/GenBank/DDBJ whole genome shotgun (WGS) entry which is preliminary data.</text>
</comment>
<dbReference type="RefSeq" id="WP_121225930.1">
    <property type="nucleotide sequence ID" value="NZ_JBIUBA010000056.1"/>
</dbReference>
<dbReference type="EMBL" id="RBXR01000001">
    <property type="protein sequence ID" value="RKT72695.1"/>
    <property type="molecule type" value="Genomic_DNA"/>
</dbReference>
<sequence length="105" mass="10608">MSAGVFHLGEPGEIDPRAVLTGPLSAIRRVRLGAGESVELRAEGVEFSFFVLAGGGTAVTSATEVGLHEGVSVTAPLGTVLTVAAGADGLEYFLVQLDVPDRGGS</sequence>
<dbReference type="InterPro" id="IPR011051">
    <property type="entry name" value="RmlC_Cupin_sf"/>
</dbReference>
<evidence type="ECO:0000313" key="2">
    <source>
        <dbReference type="Proteomes" id="UP000272729"/>
    </source>
</evidence>
<protein>
    <recommendedName>
        <fullName evidence="3">Quercetin 2,3-dioxygenase C-terminal cupin domain-containing protein</fullName>
    </recommendedName>
</protein>